<gene>
    <name evidence="2" type="ORF">AN936_09025</name>
</gene>
<dbReference type="Pfam" id="PF09977">
    <property type="entry name" value="Tad_C"/>
    <property type="match status" value="1"/>
</dbReference>
<dbReference type="InterPro" id="IPR018705">
    <property type="entry name" value="DUF2134_membrane"/>
</dbReference>
<dbReference type="EMBL" id="CP012700">
    <property type="protein sequence ID" value="ALH80506.1"/>
    <property type="molecule type" value="Genomic_DNA"/>
</dbReference>
<dbReference type="AlphaFoldDB" id="A0A0N9UZA9"/>
<name>A0A0N9UZA9_SPHMC</name>
<sequence>MTFFSFLSTLVRDLRAGISIMSALGLTMLIGSAALAVDVGSLYLDRRKLQGIADAAAMAAAARPGEERAAAQRIIAASCACTITVAALTSGTYTPDAAVEAERRFVAGGGSPNAVRVTLTRNRPLFFGRFLTGRSESMISATATGARRGYAAFSLGSRVAAVHGGVPNALLSALTGSQVNLSVMDYNALASADIDLLAFSDALRTEIGADVLTFGQTLDTQVTTPQVLSALAQASDGQVATALEHLASKALPRALVPSRAIDLGPRSSSIRIDAANPVKVNALDLARAMLLLGNANRQLDLSLASSLPGGSGVDLALMIGEPPAHSPLIAVTDTNDVVVRTAQVRFKLDAKVSTPLAAVQIPVLAELGSASARISDIQCQGAGNGSVSLAVTTTPATLAIGTVASADFQNMQRQLDPQPARLLRLPLASVDGEAELVLSDLAEKPLGFSRAEIDAGKMKTVESSGLVAGAAKSLSNRMDLRVNILGLGLNAKALTTLVGDTVGLAAPVLDTLIADITGVLGVHVGEADARVNALRCGRAKLV</sequence>
<organism evidence="2 3">
    <name type="scientific">Sphingopyxis macrogoltabida</name>
    <name type="common">Sphingomonas macrogoltabidus</name>
    <dbReference type="NCBI Taxonomy" id="33050"/>
    <lineage>
        <taxon>Bacteria</taxon>
        <taxon>Pseudomonadati</taxon>
        <taxon>Pseudomonadota</taxon>
        <taxon>Alphaproteobacteria</taxon>
        <taxon>Sphingomonadales</taxon>
        <taxon>Sphingomonadaceae</taxon>
        <taxon>Sphingopyxis</taxon>
    </lineage>
</organism>
<feature type="domain" description="DUF2134" evidence="1">
    <location>
        <begin position="60"/>
        <end position="144"/>
    </location>
</feature>
<reference evidence="2 3" key="1">
    <citation type="journal article" date="2015" name="Genome Announc.">
        <title>Complete Genome Sequence of Polypropylene Glycol- and Polyethylene Glycol-Degrading Sphingopyxis macrogoltabida Strain EY-1.</title>
        <authorList>
            <person name="Ohtsubo Y."/>
            <person name="Nagata Y."/>
            <person name="Numata M."/>
            <person name="Tsuchikane K."/>
            <person name="Hosoyama A."/>
            <person name="Yamazoe A."/>
            <person name="Tsuda M."/>
            <person name="Fujita N."/>
            <person name="Kawai F."/>
        </authorList>
    </citation>
    <scope>NUCLEOTIDE SEQUENCE [LARGE SCALE GENOMIC DNA]</scope>
    <source>
        <strain evidence="2 3">EY-1</strain>
    </source>
</reference>
<dbReference type="Proteomes" id="UP000058074">
    <property type="component" value="Chromosome"/>
</dbReference>
<evidence type="ECO:0000313" key="2">
    <source>
        <dbReference type="EMBL" id="ALH80506.1"/>
    </source>
</evidence>
<dbReference type="KEGG" id="smag:AN936_09025"/>
<evidence type="ECO:0000313" key="3">
    <source>
        <dbReference type="Proteomes" id="UP000058074"/>
    </source>
</evidence>
<protein>
    <recommendedName>
        <fullName evidence="1">DUF2134 domain-containing protein</fullName>
    </recommendedName>
</protein>
<dbReference type="OrthoDB" id="7630116at2"/>
<dbReference type="PATRIC" id="fig|33050.5.peg.1875"/>
<accession>A0A0N9UZA9</accession>
<evidence type="ECO:0000259" key="1">
    <source>
        <dbReference type="Pfam" id="PF09977"/>
    </source>
</evidence>
<dbReference type="RefSeq" id="WP_054587856.1">
    <property type="nucleotide sequence ID" value="NZ_CP012700.1"/>
</dbReference>
<proteinExistence type="predicted"/>